<reference evidence="2 3" key="1">
    <citation type="journal article" date="2014" name="PLoS ONE">
        <title>Global Analysis of Gene Expression Profiles in Physic Nut (Jatropha curcas L.) Seedlings Exposed to Salt Stress.</title>
        <authorList>
            <person name="Zhang L."/>
            <person name="Zhang C."/>
            <person name="Wu P."/>
            <person name="Chen Y."/>
            <person name="Li M."/>
            <person name="Jiang H."/>
            <person name="Wu G."/>
        </authorList>
    </citation>
    <scope>NUCLEOTIDE SEQUENCE [LARGE SCALE GENOMIC DNA]</scope>
    <source>
        <strain evidence="3">cv. GZQX0401</strain>
        <tissue evidence="2">Young leaves</tissue>
    </source>
</reference>
<evidence type="ECO:0000313" key="3">
    <source>
        <dbReference type="Proteomes" id="UP000027138"/>
    </source>
</evidence>
<dbReference type="AlphaFoldDB" id="A0A067K6U6"/>
<dbReference type="EMBL" id="KK914646">
    <property type="protein sequence ID" value="KDP30708.1"/>
    <property type="molecule type" value="Genomic_DNA"/>
</dbReference>
<proteinExistence type="predicted"/>
<feature type="compositionally biased region" description="Basic and acidic residues" evidence="1">
    <location>
        <begin position="12"/>
        <end position="23"/>
    </location>
</feature>
<keyword evidence="3" id="KW-1185">Reference proteome</keyword>
<name>A0A067K6U6_JATCU</name>
<accession>A0A067K6U6</accession>
<organism evidence="2 3">
    <name type="scientific">Jatropha curcas</name>
    <name type="common">Barbados nut</name>
    <dbReference type="NCBI Taxonomy" id="180498"/>
    <lineage>
        <taxon>Eukaryota</taxon>
        <taxon>Viridiplantae</taxon>
        <taxon>Streptophyta</taxon>
        <taxon>Embryophyta</taxon>
        <taxon>Tracheophyta</taxon>
        <taxon>Spermatophyta</taxon>
        <taxon>Magnoliopsida</taxon>
        <taxon>eudicotyledons</taxon>
        <taxon>Gunneridae</taxon>
        <taxon>Pentapetalae</taxon>
        <taxon>rosids</taxon>
        <taxon>fabids</taxon>
        <taxon>Malpighiales</taxon>
        <taxon>Euphorbiaceae</taxon>
        <taxon>Crotonoideae</taxon>
        <taxon>Jatropheae</taxon>
        <taxon>Jatropha</taxon>
    </lineage>
</organism>
<feature type="compositionally biased region" description="Basic residues" evidence="1">
    <location>
        <begin position="1"/>
        <end position="11"/>
    </location>
</feature>
<evidence type="ECO:0000256" key="1">
    <source>
        <dbReference type="SAM" id="MobiDB-lite"/>
    </source>
</evidence>
<evidence type="ECO:0000313" key="2">
    <source>
        <dbReference type="EMBL" id="KDP30708.1"/>
    </source>
</evidence>
<gene>
    <name evidence="2" type="ORF">JCGZ_15507</name>
</gene>
<protein>
    <submittedName>
        <fullName evidence="2">Uncharacterized protein</fullName>
    </submittedName>
</protein>
<feature type="region of interest" description="Disordered" evidence="1">
    <location>
        <begin position="1"/>
        <end position="54"/>
    </location>
</feature>
<sequence>MARSPRSKRQRAKDLREVLEAKRAKGALSNGDYKAEAQMPKREAPPILTPPKED</sequence>
<feature type="compositionally biased region" description="Basic and acidic residues" evidence="1">
    <location>
        <begin position="33"/>
        <end position="44"/>
    </location>
</feature>
<dbReference type="Proteomes" id="UP000027138">
    <property type="component" value="Unassembled WGS sequence"/>
</dbReference>